<feature type="transmembrane region" description="Helical" evidence="1">
    <location>
        <begin position="93"/>
        <end position="116"/>
    </location>
</feature>
<dbReference type="EMBL" id="UGGP01000001">
    <property type="protein sequence ID" value="STO09243.1"/>
    <property type="molecule type" value="Genomic_DNA"/>
</dbReference>
<dbReference type="InterPro" id="IPR006750">
    <property type="entry name" value="YdcZ"/>
</dbReference>
<dbReference type="OrthoDB" id="2382207at2"/>
<dbReference type="PANTHER" id="PTHR34821:SF3">
    <property type="entry name" value="MEMBRANE PROTEIN"/>
    <property type="match status" value="1"/>
</dbReference>
<keyword evidence="1" id="KW-0812">Transmembrane</keyword>
<proteinExistence type="predicted"/>
<organism evidence="2 3">
    <name type="scientific">Exiguobacterium aurantiacum</name>
    <dbReference type="NCBI Taxonomy" id="33987"/>
    <lineage>
        <taxon>Bacteria</taxon>
        <taxon>Bacillati</taxon>
        <taxon>Bacillota</taxon>
        <taxon>Bacilli</taxon>
        <taxon>Bacillales</taxon>
        <taxon>Bacillales Family XII. Incertae Sedis</taxon>
        <taxon>Exiguobacterium</taxon>
    </lineage>
</organism>
<feature type="transmembrane region" description="Helical" evidence="1">
    <location>
        <begin position="67"/>
        <end position="86"/>
    </location>
</feature>
<gene>
    <name evidence="2" type="ORF">NCTC13163_02660</name>
</gene>
<sequence>MAIGMMLAVFGGMLVCIQNTFNANVKRRVGAWATTTLVLGLGFFASLVAGLISDGTALFAVTGMETWYWFSGIIGVGVVMSVTQSVERLGPSYAISIVMVSQILFALLWDTLGWFGLEAIPFTWKTVVGIILIVGGVLLFQLSGKEKVVNERVRRVG</sequence>
<evidence type="ECO:0000313" key="2">
    <source>
        <dbReference type="EMBL" id="STO09243.1"/>
    </source>
</evidence>
<feature type="transmembrane region" description="Helical" evidence="1">
    <location>
        <begin position="122"/>
        <end position="142"/>
    </location>
</feature>
<name>A0A377FY63_9BACL</name>
<feature type="transmembrane region" description="Helical" evidence="1">
    <location>
        <begin position="37"/>
        <end position="61"/>
    </location>
</feature>
<dbReference type="PANTHER" id="PTHR34821">
    <property type="entry name" value="INNER MEMBRANE PROTEIN YDCZ"/>
    <property type="match status" value="1"/>
</dbReference>
<keyword evidence="1" id="KW-0472">Membrane</keyword>
<evidence type="ECO:0000256" key="1">
    <source>
        <dbReference type="SAM" id="Phobius"/>
    </source>
</evidence>
<keyword evidence="1" id="KW-1133">Transmembrane helix</keyword>
<dbReference type="Proteomes" id="UP000254060">
    <property type="component" value="Unassembled WGS sequence"/>
</dbReference>
<dbReference type="RefSeq" id="WP_029333711.1">
    <property type="nucleotide sequence ID" value="NZ_UGGP01000001.1"/>
</dbReference>
<feature type="transmembrane region" description="Helical" evidence="1">
    <location>
        <begin position="6"/>
        <end position="25"/>
    </location>
</feature>
<dbReference type="AlphaFoldDB" id="A0A377FY63"/>
<dbReference type="GO" id="GO:0005886">
    <property type="term" value="C:plasma membrane"/>
    <property type="evidence" value="ECO:0007669"/>
    <property type="project" value="TreeGrafter"/>
</dbReference>
<dbReference type="STRING" id="1397694.GCA_000702585_00085"/>
<dbReference type="Pfam" id="PF04657">
    <property type="entry name" value="DMT_YdcZ"/>
    <property type="match status" value="1"/>
</dbReference>
<reference evidence="2 3" key="1">
    <citation type="submission" date="2018-06" db="EMBL/GenBank/DDBJ databases">
        <authorList>
            <consortium name="Pathogen Informatics"/>
            <person name="Doyle S."/>
        </authorList>
    </citation>
    <scope>NUCLEOTIDE SEQUENCE [LARGE SCALE GENOMIC DNA]</scope>
    <source>
        <strain evidence="2 3">NCTC13163</strain>
    </source>
</reference>
<accession>A0A377FY63</accession>
<protein>
    <submittedName>
        <fullName evidence="2">Uncharacterized protein conserved in bacteria</fullName>
    </submittedName>
</protein>
<evidence type="ECO:0000313" key="3">
    <source>
        <dbReference type="Proteomes" id="UP000254060"/>
    </source>
</evidence>